<gene>
    <name evidence="3" type="primary">mnmG_27</name>
    <name evidence="3" type="ORF">CM83_99292</name>
</gene>
<keyword evidence="2" id="KW-1133">Transmembrane helix</keyword>
<feature type="transmembrane region" description="Helical" evidence="2">
    <location>
        <begin position="21"/>
        <end position="38"/>
    </location>
</feature>
<reference evidence="3" key="1">
    <citation type="journal article" date="2014" name="PLoS ONE">
        <title>Transcriptome-Based Identification of ABC Transporters in the Western Tarnished Plant Bug Lygus hesperus.</title>
        <authorList>
            <person name="Hull J.J."/>
            <person name="Chaney K."/>
            <person name="Geib S.M."/>
            <person name="Fabrick J.A."/>
            <person name="Brent C.S."/>
            <person name="Walsh D."/>
            <person name="Lavine L.C."/>
        </authorList>
    </citation>
    <scope>NUCLEOTIDE SEQUENCE</scope>
</reference>
<keyword evidence="2" id="KW-0812">Transmembrane</keyword>
<accession>A0A0A9ZA40</accession>
<keyword evidence="2" id="KW-0472">Membrane</keyword>
<organism evidence="3">
    <name type="scientific">Lygus hesperus</name>
    <name type="common">Western plant bug</name>
    <dbReference type="NCBI Taxonomy" id="30085"/>
    <lineage>
        <taxon>Eukaryota</taxon>
        <taxon>Metazoa</taxon>
        <taxon>Ecdysozoa</taxon>
        <taxon>Arthropoda</taxon>
        <taxon>Hexapoda</taxon>
        <taxon>Insecta</taxon>
        <taxon>Pterygota</taxon>
        <taxon>Neoptera</taxon>
        <taxon>Paraneoptera</taxon>
        <taxon>Hemiptera</taxon>
        <taxon>Heteroptera</taxon>
        <taxon>Panheteroptera</taxon>
        <taxon>Cimicomorpha</taxon>
        <taxon>Miridae</taxon>
        <taxon>Mirini</taxon>
        <taxon>Lygus</taxon>
    </lineage>
</organism>
<reference evidence="3" key="2">
    <citation type="submission" date="2014-07" db="EMBL/GenBank/DDBJ databases">
        <authorList>
            <person name="Hull J."/>
        </authorList>
    </citation>
    <scope>NUCLEOTIDE SEQUENCE</scope>
</reference>
<protein>
    <submittedName>
        <fullName evidence="3">tRNA uridine 5-carboxymethylaminomethyl modification enzyme MnmG</fullName>
    </submittedName>
</protein>
<feature type="non-terminal residue" evidence="3">
    <location>
        <position position="1"/>
    </location>
</feature>
<feature type="region of interest" description="Disordered" evidence="1">
    <location>
        <begin position="175"/>
        <end position="204"/>
    </location>
</feature>
<evidence type="ECO:0000256" key="1">
    <source>
        <dbReference type="SAM" id="MobiDB-lite"/>
    </source>
</evidence>
<evidence type="ECO:0000256" key="2">
    <source>
        <dbReference type="SAM" id="Phobius"/>
    </source>
</evidence>
<feature type="compositionally biased region" description="Basic and acidic residues" evidence="1">
    <location>
        <begin position="189"/>
        <end position="201"/>
    </location>
</feature>
<proteinExistence type="predicted"/>
<feature type="region of interest" description="Disordered" evidence="1">
    <location>
        <begin position="216"/>
        <end position="241"/>
    </location>
</feature>
<sequence>SYSLTKRICHKRSMATHGANVIGIVLVGIWAPITASLLDVPSAGSYYASYYAPAETSYQLYPGSASHVGRAVSPYSNYFNTAALSGTPDVVSSYRKPKYYSQRNDEPSTIPETVTPKPDGFLNKIKDWFVKGVKMPARLLSLRSRFPTKLNAARASEKKPSKFVALGKKMVSSFANRFRRPNKAQRSSGDLKESRTTEKKPNKLVAFGKKLVSSIGSKFHRSKPQNSSGDLKEATTKPGSA</sequence>
<evidence type="ECO:0000313" key="3">
    <source>
        <dbReference type="EMBL" id="JAG40228.1"/>
    </source>
</evidence>
<dbReference type="AlphaFoldDB" id="A0A0A9ZA40"/>
<name>A0A0A9ZA40_LYGHE</name>
<dbReference type="EMBL" id="GBHO01003376">
    <property type="protein sequence ID" value="JAG40228.1"/>
    <property type="molecule type" value="Transcribed_RNA"/>
</dbReference>